<feature type="compositionally biased region" description="Basic and acidic residues" evidence="1">
    <location>
        <begin position="89"/>
        <end position="116"/>
    </location>
</feature>
<sequence length="127" mass="13745">MQRIFKHNVTAHTVGSETVAQVPDKEVLHGASSLPRPPDQSQAHPRAQSGAHQADRMEQTRADPGAQSGAHQADRMQQAGAHHGAKSGRHPEAQDLENAREPDHIRLAEKAGDNKIVENPATLRVIV</sequence>
<organism evidence="2 3">
    <name type="scientific">Hibiscus sabdariffa</name>
    <name type="common">roselle</name>
    <dbReference type="NCBI Taxonomy" id="183260"/>
    <lineage>
        <taxon>Eukaryota</taxon>
        <taxon>Viridiplantae</taxon>
        <taxon>Streptophyta</taxon>
        <taxon>Embryophyta</taxon>
        <taxon>Tracheophyta</taxon>
        <taxon>Spermatophyta</taxon>
        <taxon>Magnoliopsida</taxon>
        <taxon>eudicotyledons</taxon>
        <taxon>Gunneridae</taxon>
        <taxon>Pentapetalae</taxon>
        <taxon>rosids</taxon>
        <taxon>malvids</taxon>
        <taxon>Malvales</taxon>
        <taxon>Malvaceae</taxon>
        <taxon>Malvoideae</taxon>
        <taxon>Hibiscus</taxon>
    </lineage>
</organism>
<keyword evidence="3" id="KW-1185">Reference proteome</keyword>
<evidence type="ECO:0000256" key="1">
    <source>
        <dbReference type="SAM" id="MobiDB-lite"/>
    </source>
</evidence>
<gene>
    <name evidence="2" type="ORF">V6N12_058189</name>
</gene>
<accession>A0ABR2ERV9</accession>
<protein>
    <submittedName>
        <fullName evidence="2">Uncharacterized protein</fullName>
    </submittedName>
</protein>
<name>A0ABR2ERV9_9ROSI</name>
<evidence type="ECO:0000313" key="2">
    <source>
        <dbReference type="EMBL" id="KAK8564606.1"/>
    </source>
</evidence>
<comment type="caution">
    <text evidence="2">The sequence shown here is derived from an EMBL/GenBank/DDBJ whole genome shotgun (WGS) entry which is preliminary data.</text>
</comment>
<feature type="region of interest" description="Disordered" evidence="1">
    <location>
        <begin position="1"/>
        <end position="121"/>
    </location>
</feature>
<dbReference type="Proteomes" id="UP001472677">
    <property type="component" value="Unassembled WGS sequence"/>
</dbReference>
<proteinExistence type="predicted"/>
<evidence type="ECO:0000313" key="3">
    <source>
        <dbReference type="Proteomes" id="UP001472677"/>
    </source>
</evidence>
<reference evidence="2 3" key="1">
    <citation type="journal article" date="2024" name="G3 (Bethesda)">
        <title>Genome assembly of Hibiscus sabdariffa L. provides insights into metabolisms of medicinal natural products.</title>
        <authorList>
            <person name="Kim T."/>
        </authorList>
    </citation>
    <scope>NUCLEOTIDE SEQUENCE [LARGE SCALE GENOMIC DNA]</scope>
    <source>
        <strain evidence="2">TK-2024</strain>
        <tissue evidence="2">Old leaves</tissue>
    </source>
</reference>
<dbReference type="EMBL" id="JBBPBM010000010">
    <property type="protein sequence ID" value="KAK8564606.1"/>
    <property type="molecule type" value="Genomic_DNA"/>
</dbReference>
<feature type="compositionally biased region" description="Polar residues" evidence="1">
    <location>
        <begin position="10"/>
        <end position="19"/>
    </location>
</feature>